<gene>
    <name evidence="2" type="ORF">HQ603_05415</name>
</gene>
<reference evidence="2 3" key="1">
    <citation type="submission" date="2020-06" db="EMBL/GenBank/DDBJ databases">
        <title>Taxonomy, biology and ecology of Rhodococcus bacteria occurring in California pistachio and other woody hosts as revealed by genome sequence analyses.</title>
        <authorList>
            <person name="Gai Y."/>
            <person name="Riely B."/>
        </authorList>
    </citation>
    <scope>NUCLEOTIDE SEQUENCE [LARGE SCALE GENOMIC DNA]</scope>
    <source>
        <strain evidence="2 3">BP-281</strain>
    </source>
</reference>
<keyword evidence="1" id="KW-0812">Transmembrane</keyword>
<evidence type="ECO:0000256" key="1">
    <source>
        <dbReference type="SAM" id="Phobius"/>
    </source>
</evidence>
<comment type="caution">
    <text evidence="2">The sequence shown here is derived from an EMBL/GenBank/DDBJ whole genome shotgun (WGS) entry which is preliminary data.</text>
</comment>
<keyword evidence="1" id="KW-1133">Transmembrane helix</keyword>
<evidence type="ECO:0000313" key="2">
    <source>
        <dbReference type="EMBL" id="MBY6366190.1"/>
    </source>
</evidence>
<keyword evidence="1" id="KW-0472">Membrane</keyword>
<dbReference type="Proteomes" id="UP000825228">
    <property type="component" value="Unassembled WGS sequence"/>
</dbReference>
<accession>A0ABS7P1B1</accession>
<dbReference type="EMBL" id="JABUBU010000002">
    <property type="protein sequence ID" value="MBY6366190.1"/>
    <property type="molecule type" value="Genomic_DNA"/>
</dbReference>
<protein>
    <recommendedName>
        <fullName evidence="4">RDD family protein</fullName>
    </recommendedName>
</protein>
<proteinExistence type="predicted"/>
<evidence type="ECO:0008006" key="4">
    <source>
        <dbReference type="Google" id="ProtNLM"/>
    </source>
</evidence>
<keyword evidence="3" id="KW-1185">Reference proteome</keyword>
<name>A0ABS7P1B1_9NOCA</name>
<evidence type="ECO:0000313" key="3">
    <source>
        <dbReference type="Proteomes" id="UP000825228"/>
    </source>
</evidence>
<feature type="transmembrane region" description="Helical" evidence="1">
    <location>
        <begin position="29"/>
        <end position="52"/>
    </location>
</feature>
<sequence length="77" mass="8372">MTPPPRVPPQPVFLEPGLGYAVRTWTGDLLQFVLGLVYYVAVLALGGPAVLVDRVLGTRCYDHLVRLAERLDHGASS</sequence>
<dbReference type="RefSeq" id="WP_222683527.1">
    <property type="nucleotide sequence ID" value="NZ_JABUBT010000029.1"/>
</dbReference>
<organism evidence="2 3">
    <name type="scientific">Rhodococcoides corynebacterioides</name>
    <dbReference type="NCBI Taxonomy" id="53972"/>
    <lineage>
        <taxon>Bacteria</taxon>
        <taxon>Bacillati</taxon>
        <taxon>Actinomycetota</taxon>
        <taxon>Actinomycetes</taxon>
        <taxon>Mycobacteriales</taxon>
        <taxon>Nocardiaceae</taxon>
        <taxon>Rhodococcoides</taxon>
    </lineage>
</organism>